<dbReference type="PANTHER" id="PTHR12815:SF32">
    <property type="entry name" value="OUTER ENVELOPE PROTEIN 80, CHLOROPLASTIC"/>
    <property type="match status" value="1"/>
</dbReference>
<keyword evidence="1" id="KW-0934">Plastid</keyword>
<evidence type="ECO:0000259" key="5">
    <source>
        <dbReference type="Pfam" id="PF01103"/>
    </source>
</evidence>
<dbReference type="Pfam" id="PF01103">
    <property type="entry name" value="Omp85"/>
    <property type="match status" value="1"/>
</dbReference>
<evidence type="ECO:0000313" key="7">
    <source>
        <dbReference type="EMBL" id="GLC56082.1"/>
    </source>
</evidence>
<dbReference type="InterPro" id="IPR039910">
    <property type="entry name" value="D15-like"/>
</dbReference>
<keyword evidence="8" id="KW-1185">Reference proteome</keyword>
<dbReference type="InterPro" id="IPR010827">
    <property type="entry name" value="BamA/TamA_POTRA"/>
</dbReference>
<evidence type="ECO:0000256" key="2">
    <source>
        <dbReference type="ARBA" id="ARBA00023136"/>
    </source>
</evidence>
<evidence type="ECO:0008006" key="9">
    <source>
        <dbReference type="Google" id="ProtNLM"/>
    </source>
</evidence>
<evidence type="ECO:0000256" key="1">
    <source>
        <dbReference type="ARBA" id="ARBA00022805"/>
    </source>
</evidence>
<comment type="subcellular location">
    <subcellularLocation>
        <location evidence="3">Plastid</location>
        <location evidence="3">Chloroplast outer membrane</location>
    </subcellularLocation>
</comment>
<dbReference type="Proteomes" id="UP001165080">
    <property type="component" value="Unassembled WGS sequence"/>
</dbReference>
<evidence type="ECO:0000256" key="3">
    <source>
        <dbReference type="ARBA" id="ARBA00024013"/>
    </source>
</evidence>
<comment type="caution">
    <text evidence="7">The sequence shown here is derived from an EMBL/GenBank/DDBJ whole genome shotgun (WGS) entry which is preliminary data.</text>
</comment>
<sequence>MPGGIAIYQTLCAGALELKARMSAWEVADFGQALLRPLESLLACIASGCAAKHHDWASSYGRAPSGCGDGQWGGRTRASAGAPGASAAVNDWLCSRRRQPISQLRCRPPLLAAISVPASGGFAGAVSGGQPSGKSAAKQPDTASAANSKSEPEDRILISEVEVVGCDGELQRIAREALTTRPNFAYTLEEVKADVRRVFATGWFCEVSPDAEDTRDGVKLRIKVRPNEEVRSLSAVGASLLPSCVVQRAFEGMPGRTLNLGSLQKAIASLDGWYHDRGIMGMVSDYTFEDGQLQLQCAEAVVGSVTLRFLDPATGQPREGQPRTRPHVVRRHLTTQPGAVYNLRAVRRDINAVYSTGLFEDVNVSTREAEDSTEAAPKVDLVLDLLERKTGGLSAGGGLSAAASGEGAWPGLIGSFSYNERNLFGLNQRLSVSAEIGQVDKLFRIQHTDPWVNSDPHRTSRTITIMNNRTSGNTIHGKAEADGDDGGAAGGGVLLGRLQGGVEWQRPISERWSGSLAASCQRTRCMDERGVPITHDMYHAPITFSADNNDTALLAAATATYSDPRDVDTHAVLGLEQALPLRREWLHYTRMKARLDKAVRIGPYLGLYLRGRAGAVLGDLPPYESFPIGGTNSVRGYAEGGVGSGRHSVEASAELRAPLPVKQLAATAFLDVGTDLGSGPAVIGDPAGVRGKPGSGYGFGGGVRVESPVGPVRLEYAWNARREGRFHVGLGYG</sequence>
<feature type="region of interest" description="Disordered" evidence="4">
    <location>
        <begin position="125"/>
        <end position="152"/>
    </location>
</feature>
<dbReference type="GO" id="GO:0009707">
    <property type="term" value="C:chloroplast outer membrane"/>
    <property type="evidence" value="ECO:0007669"/>
    <property type="project" value="UniProtKB-SubCell"/>
</dbReference>
<gene>
    <name evidence="7" type="primary">PLEST003013</name>
    <name evidence="7" type="ORF">PLESTB_001062500</name>
</gene>
<name>A0A9W6F4F5_9CHLO</name>
<dbReference type="OrthoDB" id="2013615at2759"/>
<dbReference type="Gene3D" id="2.40.160.50">
    <property type="entry name" value="membrane protein fhac: a member of the omp85/tpsb transporter family"/>
    <property type="match status" value="1"/>
</dbReference>
<feature type="domain" description="POTRA" evidence="6">
    <location>
        <begin position="319"/>
        <end position="387"/>
    </location>
</feature>
<dbReference type="EMBL" id="BRXU01000014">
    <property type="protein sequence ID" value="GLC56082.1"/>
    <property type="molecule type" value="Genomic_DNA"/>
</dbReference>
<evidence type="ECO:0000259" key="6">
    <source>
        <dbReference type="Pfam" id="PF07244"/>
    </source>
</evidence>
<protein>
    <recommendedName>
        <fullName evidence="9">Bacterial surface antigen (D15) domain-containing protein</fullName>
    </recommendedName>
</protein>
<feature type="domain" description="Bacterial surface antigen (D15)" evidence="5">
    <location>
        <begin position="422"/>
        <end position="731"/>
    </location>
</feature>
<organism evidence="7 8">
    <name type="scientific">Pleodorina starrii</name>
    <dbReference type="NCBI Taxonomy" id="330485"/>
    <lineage>
        <taxon>Eukaryota</taxon>
        <taxon>Viridiplantae</taxon>
        <taxon>Chlorophyta</taxon>
        <taxon>core chlorophytes</taxon>
        <taxon>Chlorophyceae</taxon>
        <taxon>CS clade</taxon>
        <taxon>Chlamydomonadales</taxon>
        <taxon>Volvocaceae</taxon>
        <taxon>Pleodorina</taxon>
    </lineage>
</organism>
<dbReference type="AlphaFoldDB" id="A0A9W6F4F5"/>
<dbReference type="PANTHER" id="PTHR12815">
    <property type="entry name" value="SORTING AND ASSEMBLY MACHINERY SAMM50 PROTEIN FAMILY MEMBER"/>
    <property type="match status" value="1"/>
</dbReference>
<accession>A0A9W6F4F5</accession>
<dbReference type="Pfam" id="PF07244">
    <property type="entry name" value="POTRA"/>
    <property type="match status" value="1"/>
</dbReference>
<evidence type="ECO:0000256" key="4">
    <source>
        <dbReference type="SAM" id="MobiDB-lite"/>
    </source>
</evidence>
<evidence type="ECO:0000313" key="8">
    <source>
        <dbReference type="Proteomes" id="UP001165080"/>
    </source>
</evidence>
<reference evidence="7 8" key="1">
    <citation type="journal article" date="2023" name="Commun. Biol.">
        <title>Reorganization of the ancestral sex-determining regions during the evolution of trioecy in Pleodorina starrii.</title>
        <authorList>
            <person name="Takahashi K."/>
            <person name="Suzuki S."/>
            <person name="Kawai-Toyooka H."/>
            <person name="Yamamoto K."/>
            <person name="Hamaji T."/>
            <person name="Ootsuki R."/>
            <person name="Yamaguchi H."/>
            <person name="Kawachi M."/>
            <person name="Higashiyama T."/>
            <person name="Nozaki H."/>
        </authorList>
    </citation>
    <scope>NUCLEOTIDE SEQUENCE [LARGE SCALE GENOMIC DNA]</scope>
    <source>
        <strain evidence="7 8">NIES-4479</strain>
    </source>
</reference>
<keyword evidence="2" id="KW-0472">Membrane</keyword>
<dbReference type="InterPro" id="IPR000184">
    <property type="entry name" value="Bac_surfAg_D15"/>
</dbReference>
<dbReference type="Gene3D" id="3.10.20.310">
    <property type="entry name" value="membrane protein fhac"/>
    <property type="match status" value="2"/>
</dbReference>
<keyword evidence="1" id="KW-1002">Plastid outer membrane</keyword>
<proteinExistence type="predicted"/>